<comment type="caution">
    <text evidence="1">The sequence shown here is derived from an EMBL/GenBank/DDBJ whole genome shotgun (WGS) entry which is preliminary data.</text>
</comment>
<proteinExistence type="predicted"/>
<accession>A0A920CYU5</accession>
<dbReference type="RefSeq" id="WP_213514633.1">
    <property type="nucleotide sequence ID" value="NZ_BOSE01000003.1"/>
</dbReference>
<evidence type="ECO:0008006" key="3">
    <source>
        <dbReference type="Google" id="ProtNLM"/>
    </source>
</evidence>
<dbReference type="InterPro" id="IPR024268">
    <property type="entry name" value="AviRa"/>
</dbReference>
<protein>
    <recommendedName>
        <fullName evidence="3">rRNA methyltransferase AviRa</fullName>
    </recommendedName>
</protein>
<dbReference type="Proteomes" id="UP000683139">
    <property type="component" value="Unassembled WGS sequence"/>
</dbReference>
<dbReference type="Pfam" id="PF11599">
    <property type="entry name" value="AviRa"/>
    <property type="match status" value="1"/>
</dbReference>
<sequence length="245" mass="27472">MKYIYETNKTSYEDFASGRVLYNAHGTTSFPVRLASEIIQRCFQILEAKGSKGPYSLYDPCCGGAYLLTVIGLLHHDKIKSIFASDINDDALRIAEKNLSLLSINGLNKRKQQIKQYIQLYNKASHISALESAERLSQLISDSNIEQVSAFQSDVTASTHNSSIPDKINIVMTDLPYGDIVTWRSNSPDPLADFFANVFESLDPSHSVLAVIADKGQKLKHEKFKRLELVKIGKRQMVIFEPIVD</sequence>
<gene>
    <name evidence="1" type="ORF">J40TS1_20160</name>
</gene>
<dbReference type="InterPro" id="IPR029063">
    <property type="entry name" value="SAM-dependent_MTases_sf"/>
</dbReference>
<dbReference type="Gene3D" id="3.40.50.150">
    <property type="entry name" value="Vaccinia Virus protein VP39"/>
    <property type="match status" value="1"/>
</dbReference>
<reference evidence="1" key="1">
    <citation type="submission" date="2021-03" db="EMBL/GenBank/DDBJ databases">
        <title>Antimicrobial resistance genes in bacteria isolated from Japanese honey, and their potential for conferring macrolide and lincosamide resistance in the American foulbrood pathogen Paenibacillus larvae.</title>
        <authorList>
            <person name="Okamoto M."/>
            <person name="Kumagai M."/>
            <person name="Kanamori H."/>
            <person name="Takamatsu D."/>
        </authorList>
    </citation>
    <scope>NUCLEOTIDE SEQUENCE</scope>
    <source>
        <strain evidence="1">J40TS1</strain>
    </source>
</reference>
<dbReference type="EMBL" id="BOSE01000003">
    <property type="protein sequence ID" value="GIP16374.1"/>
    <property type="molecule type" value="Genomic_DNA"/>
</dbReference>
<name>A0A920CYU5_9BACL</name>
<dbReference type="AlphaFoldDB" id="A0A920CYU5"/>
<keyword evidence="2" id="KW-1185">Reference proteome</keyword>
<evidence type="ECO:0000313" key="1">
    <source>
        <dbReference type="EMBL" id="GIP16374.1"/>
    </source>
</evidence>
<evidence type="ECO:0000313" key="2">
    <source>
        <dbReference type="Proteomes" id="UP000683139"/>
    </source>
</evidence>
<organism evidence="1 2">
    <name type="scientific">Paenibacillus montaniterrae</name>
    <dbReference type="NCBI Taxonomy" id="429341"/>
    <lineage>
        <taxon>Bacteria</taxon>
        <taxon>Bacillati</taxon>
        <taxon>Bacillota</taxon>
        <taxon>Bacilli</taxon>
        <taxon>Bacillales</taxon>
        <taxon>Paenibacillaceae</taxon>
        <taxon>Paenibacillus</taxon>
    </lineage>
</organism>
<dbReference type="SUPFAM" id="SSF53335">
    <property type="entry name" value="S-adenosyl-L-methionine-dependent methyltransferases"/>
    <property type="match status" value="1"/>
</dbReference>
<dbReference type="Gene3D" id="1.10.287.540">
    <property type="entry name" value="Helix hairpin bin"/>
    <property type="match status" value="1"/>
</dbReference>